<dbReference type="InterPro" id="IPR036918">
    <property type="entry name" value="Pyrv_Knase_C_sf"/>
</dbReference>
<dbReference type="InterPro" id="IPR011037">
    <property type="entry name" value="Pyrv_Knase-like_insert_dom_sf"/>
</dbReference>
<evidence type="ECO:0000256" key="8">
    <source>
        <dbReference type="ARBA" id="ARBA00022777"/>
    </source>
</evidence>
<name>A0A0D2UL24_CAPO3</name>
<keyword evidence="6" id="KW-0479">Metal-binding</keyword>
<dbReference type="Gene3D" id="2.40.33.10">
    <property type="entry name" value="PK beta-barrel domain-like"/>
    <property type="match status" value="1"/>
</dbReference>
<organism evidence="16 17">
    <name type="scientific">Capsaspora owczarzaki (strain ATCC 30864)</name>
    <dbReference type="NCBI Taxonomy" id="595528"/>
    <lineage>
        <taxon>Eukaryota</taxon>
        <taxon>Filasterea</taxon>
        <taxon>Capsaspora</taxon>
    </lineage>
</organism>
<evidence type="ECO:0000256" key="12">
    <source>
        <dbReference type="ARBA" id="ARBA00023317"/>
    </source>
</evidence>
<dbReference type="SUPFAM" id="SSF51621">
    <property type="entry name" value="Phosphoenolpyruvate/pyruvate domain"/>
    <property type="match status" value="1"/>
</dbReference>
<dbReference type="Pfam" id="PF02887">
    <property type="entry name" value="PK_C"/>
    <property type="match status" value="1"/>
</dbReference>
<dbReference type="SUPFAM" id="SSF50800">
    <property type="entry name" value="PK beta-barrel domain-like"/>
    <property type="match status" value="1"/>
</dbReference>
<evidence type="ECO:0000259" key="14">
    <source>
        <dbReference type="Pfam" id="PF00224"/>
    </source>
</evidence>
<dbReference type="UniPathway" id="UPA00109">
    <property type="reaction ID" value="UER00188"/>
</dbReference>
<dbReference type="GO" id="GO:0004743">
    <property type="term" value="F:pyruvate kinase activity"/>
    <property type="evidence" value="ECO:0007669"/>
    <property type="project" value="UniProtKB-EC"/>
</dbReference>
<dbReference type="RefSeq" id="XP_004345801.1">
    <property type="nucleotide sequence ID" value="XM_004345751.2"/>
</dbReference>
<evidence type="ECO:0000256" key="1">
    <source>
        <dbReference type="ARBA" id="ARBA00001958"/>
    </source>
</evidence>
<dbReference type="NCBIfam" id="TIGR01064">
    <property type="entry name" value="pyruv_kin"/>
    <property type="match status" value="1"/>
</dbReference>
<keyword evidence="8 13" id="KW-0418">Kinase</keyword>
<keyword evidence="9" id="KW-0067">ATP-binding</keyword>
<dbReference type="eggNOG" id="KOG2323">
    <property type="taxonomic scope" value="Eukaryota"/>
</dbReference>
<keyword evidence="17" id="KW-1185">Reference proteome</keyword>
<dbReference type="InterPro" id="IPR040442">
    <property type="entry name" value="Pyrv_kinase-like_dom_sf"/>
</dbReference>
<dbReference type="OrthoDB" id="108365at2759"/>
<evidence type="ECO:0000256" key="6">
    <source>
        <dbReference type="ARBA" id="ARBA00022723"/>
    </source>
</evidence>
<dbReference type="PANTHER" id="PTHR11817">
    <property type="entry name" value="PYRUVATE KINASE"/>
    <property type="match status" value="1"/>
</dbReference>
<accession>A0A0D2UL24</accession>
<proteinExistence type="inferred from homology"/>
<evidence type="ECO:0000256" key="4">
    <source>
        <dbReference type="ARBA" id="ARBA00012142"/>
    </source>
</evidence>
<dbReference type="InterPro" id="IPR015795">
    <property type="entry name" value="Pyrv_Knase_C"/>
</dbReference>
<dbReference type="PRINTS" id="PR01050">
    <property type="entry name" value="PYRUVTKNASE"/>
</dbReference>
<dbReference type="Pfam" id="PF00224">
    <property type="entry name" value="PK"/>
    <property type="match status" value="1"/>
</dbReference>
<keyword evidence="11 13" id="KW-0324">Glycolysis</keyword>
<comment type="pathway">
    <text evidence="2 13">Carbohydrate degradation; glycolysis; pyruvate from D-glyceraldehyde 3-phosphate: step 5/5.</text>
</comment>
<evidence type="ECO:0000256" key="13">
    <source>
        <dbReference type="RuleBase" id="RU000504"/>
    </source>
</evidence>
<evidence type="ECO:0000256" key="10">
    <source>
        <dbReference type="ARBA" id="ARBA00022842"/>
    </source>
</evidence>
<keyword evidence="7" id="KW-0547">Nucleotide-binding</keyword>
<dbReference type="EC" id="2.7.1.40" evidence="4 13"/>
<dbReference type="STRING" id="595528.A0A0D2UL24"/>
<dbReference type="GO" id="GO:0000287">
    <property type="term" value="F:magnesium ion binding"/>
    <property type="evidence" value="ECO:0007669"/>
    <property type="project" value="InterPro"/>
</dbReference>
<evidence type="ECO:0000256" key="2">
    <source>
        <dbReference type="ARBA" id="ARBA00004997"/>
    </source>
</evidence>
<dbReference type="AlphaFoldDB" id="A0A0D2UL24"/>
<dbReference type="InterPro" id="IPR015793">
    <property type="entry name" value="Pyrv_Knase_brl"/>
</dbReference>
<dbReference type="SUPFAM" id="SSF52935">
    <property type="entry name" value="PK C-terminal domain-like"/>
    <property type="match status" value="1"/>
</dbReference>
<comment type="cofactor">
    <cofactor evidence="1">
        <name>K(+)</name>
        <dbReference type="ChEBI" id="CHEBI:29103"/>
    </cofactor>
</comment>
<evidence type="ECO:0000313" key="17">
    <source>
        <dbReference type="Proteomes" id="UP000008743"/>
    </source>
</evidence>
<evidence type="ECO:0000313" key="16">
    <source>
        <dbReference type="EMBL" id="KJE95796.1"/>
    </source>
</evidence>
<comment type="catalytic activity">
    <reaction evidence="13">
        <text>pyruvate + ATP = phosphoenolpyruvate + ADP + H(+)</text>
        <dbReference type="Rhea" id="RHEA:18157"/>
        <dbReference type="ChEBI" id="CHEBI:15361"/>
        <dbReference type="ChEBI" id="CHEBI:15378"/>
        <dbReference type="ChEBI" id="CHEBI:30616"/>
        <dbReference type="ChEBI" id="CHEBI:58702"/>
        <dbReference type="ChEBI" id="CHEBI:456216"/>
        <dbReference type="EC" id="2.7.1.40"/>
    </reaction>
</comment>
<evidence type="ECO:0000256" key="5">
    <source>
        <dbReference type="ARBA" id="ARBA00022679"/>
    </source>
</evidence>
<evidence type="ECO:0000256" key="7">
    <source>
        <dbReference type="ARBA" id="ARBA00022741"/>
    </source>
</evidence>
<dbReference type="InterPro" id="IPR001697">
    <property type="entry name" value="Pyr_Knase"/>
</dbReference>
<dbReference type="EMBL" id="KE346369">
    <property type="protein sequence ID" value="KJE95796.1"/>
    <property type="molecule type" value="Genomic_DNA"/>
</dbReference>
<evidence type="ECO:0000256" key="11">
    <source>
        <dbReference type="ARBA" id="ARBA00023152"/>
    </source>
</evidence>
<evidence type="ECO:0000256" key="3">
    <source>
        <dbReference type="ARBA" id="ARBA00008663"/>
    </source>
</evidence>
<dbReference type="OMA" id="NTIRMAR"/>
<keyword evidence="12 16" id="KW-0670">Pyruvate</keyword>
<keyword evidence="5 13" id="KW-0808">Transferase</keyword>
<evidence type="ECO:0000259" key="15">
    <source>
        <dbReference type="Pfam" id="PF02887"/>
    </source>
</evidence>
<sequence>MPVGILGDLCGPKVRVGVFVDRQPIQLVQGKHIRVRSGDEPGSVTCLTTTTAAVVRQLEVGNTLLLDDGNFRLRMTERIGEDEIECLIEVGGLLKEKKGINVPELRLALSAFTEKDRRDAQFILEQKLDFVALSFVQRAADILELTSFIDDFNRSKEERDRVHPEIIAKIEKPHALDDIDEIIAAHPSVNIMVARGDLGVEASFERVPTAQKMLIAKANAAGRAVITATQMLETMMNSPVPTRAEVSDVANAVFDGTDAVMLSGETAAGKYPLETVRMMASICLHAETQHTILARMVAEVDTSEGGFSFDDAIADASVASARKAEAVAIIVLTVSGKMAVRVSKRKPTQLIIAMTQSWQVANQLNLLWGVHPLILGKFSDTDGALLECERALRAREWVRENDTLVVCSGANEFHTGLSNTLKLHSFGHASRAMTARAHWKDALGVLQHKGRVHSPAIDSDPNHA</sequence>
<feature type="domain" description="Pyruvate kinase C-terminal" evidence="15">
    <location>
        <begin position="311"/>
        <end position="424"/>
    </location>
</feature>
<dbReference type="Gene3D" id="3.40.1380.20">
    <property type="entry name" value="Pyruvate kinase, C-terminal domain"/>
    <property type="match status" value="1"/>
</dbReference>
<gene>
    <name evidence="16" type="ORF">CAOG_006211</name>
</gene>
<evidence type="ECO:0000256" key="9">
    <source>
        <dbReference type="ARBA" id="ARBA00022840"/>
    </source>
</evidence>
<dbReference type="Proteomes" id="UP000008743">
    <property type="component" value="Unassembled WGS sequence"/>
</dbReference>
<protein>
    <recommendedName>
        <fullName evidence="4 13">Pyruvate kinase</fullName>
        <ecNumber evidence="4 13">2.7.1.40</ecNumber>
    </recommendedName>
</protein>
<dbReference type="PhylomeDB" id="A0A0D2UL24"/>
<dbReference type="GO" id="GO:0005524">
    <property type="term" value="F:ATP binding"/>
    <property type="evidence" value="ECO:0007669"/>
    <property type="project" value="UniProtKB-KW"/>
</dbReference>
<keyword evidence="10 13" id="KW-0460">Magnesium</keyword>
<dbReference type="InterPro" id="IPR015806">
    <property type="entry name" value="Pyrv_Knase_insert_dom_sf"/>
</dbReference>
<comment type="similarity">
    <text evidence="3 13">Belongs to the pyruvate kinase family.</text>
</comment>
<reference evidence="17" key="1">
    <citation type="submission" date="2011-02" db="EMBL/GenBank/DDBJ databases">
        <title>The Genome Sequence of Capsaspora owczarzaki ATCC 30864.</title>
        <authorList>
            <person name="Russ C."/>
            <person name="Cuomo C."/>
            <person name="Burger G."/>
            <person name="Gray M.W."/>
            <person name="Holland P.W.H."/>
            <person name="King N."/>
            <person name="Lang F.B.F."/>
            <person name="Roger A.J."/>
            <person name="Ruiz-Trillo I."/>
            <person name="Young S.K."/>
            <person name="Zeng Q."/>
            <person name="Gargeya S."/>
            <person name="Alvarado L."/>
            <person name="Berlin A."/>
            <person name="Chapman S.B."/>
            <person name="Chen Z."/>
            <person name="Freedman E."/>
            <person name="Gellesch M."/>
            <person name="Goldberg J."/>
            <person name="Griggs A."/>
            <person name="Gujja S."/>
            <person name="Heilman E."/>
            <person name="Heiman D."/>
            <person name="Howarth C."/>
            <person name="Mehta T."/>
            <person name="Neiman D."/>
            <person name="Pearson M."/>
            <person name="Roberts A."/>
            <person name="Saif S."/>
            <person name="Shea T."/>
            <person name="Shenoy N."/>
            <person name="Sisk P."/>
            <person name="Stolte C."/>
            <person name="Sykes S."/>
            <person name="White J."/>
            <person name="Yandava C."/>
            <person name="Haas B."/>
            <person name="Nusbaum C."/>
            <person name="Birren B."/>
        </authorList>
    </citation>
    <scope>NUCLEOTIDE SEQUENCE</scope>
    <source>
        <strain evidence="17">ATCC 30864</strain>
    </source>
</reference>
<dbReference type="GO" id="GO:0016301">
    <property type="term" value="F:kinase activity"/>
    <property type="evidence" value="ECO:0007669"/>
    <property type="project" value="UniProtKB-KW"/>
</dbReference>
<dbReference type="Gene3D" id="3.20.20.60">
    <property type="entry name" value="Phosphoenolpyruvate-binding domains"/>
    <property type="match status" value="1"/>
</dbReference>
<feature type="domain" description="Pyruvate kinase barrel" evidence="14">
    <location>
        <begin position="3"/>
        <end position="276"/>
    </location>
</feature>
<dbReference type="InterPro" id="IPR015813">
    <property type="entry name" value="Pyrv/PenolPyrv_kinase-like_dom"/>
</dbReference>
<dbReference type="InParanoid" id="A0A0D2UL24"/>
<dbReference type="GO" id="GO:0030955">
    <property type="term" value="F:potassium ion binding"/>
    <property type="evidence" value="ECO:0007669"/>
    <property type="project" value="InterPro"/>
</dbReference>